<evidence type="ECO:0000313" key="2">
    <source>
        <dbReference type="EMBL" id="CAB3985471.1"/>
    </source>
</evidence>
<dbReference type="Proteomes" id="UP001152795">
    <property type="component" value="Unassembled WGS sequence"/>
</dbReference>
<evidence type="ECO:0000313" key="3">
    <source>
        <dbReference type="Proteomes" id="UP001152795"/>
    </source>
</evidence>
<dbReference type="PANTHER" id="PTHR45749">
    <property type="match status" value="1"/>
</dbReference>
<dbReference type="InterPro" id="IPR025398">
    <property type="entry name" value="DUF4371"/>
</dbReference>
<dbReference type="EMBL" id="CACRXK020000876">
    <property type="protein sequence ID" value="CAB3985471.1"/>
    <property type="molecule type" value="Genomic_DNA"/>
</dbReference>
<accession>A0A6S7GKU6</accession>
<dbReference type="PANTHER" id="PTHR45749:SF28">
    <property type="entry name" value="ZINC FINGER MYM-TYPE PROTEIN 1-LIKE-RELATED"/>
    <property type="match status" value="1"/>
</dbReference>
<sequence length="187" mass="21507">MRGFLSDCKKHEKAKSHMSAFKTWKTFSAREACDLMVDVMISQARREEIKRHNEEVRQNREMLKTVTNAVLHLGKQEMPFKGHDESSDSLNKGNYRELLECFAELDSVFERRLHGRLAESGGGGDSRFTGVSSDTQNDLIHCLDAVIEDQIVQELNDCTFLSVQVDETTDVSTKEQFNYNCPIRQWQ</sequence>
<gene>
    <name evidence="2" type="ORF">PACLA_8A023558</name>
</gene>
<reference evidence="2" key="1">
    <citation type="submission" date="2020-04" db="EMBL/GenBank/DDBJ databases">
        <authorList>
            <person name="Alioto T."/>
            <person name="Alioto T."/>
            <person name="Gomez Garrido J."/>
        </authorList>
    </citation>
    <scope>NUCLEOTIDE SEQUENCE</scope>
    <source>
        <strain evidence="2">A484AB</strain>
    </source>
</reference>
<name>A0A6S7GKU6_PARCT</name>
<organism evidence="2 3">
    <name type="scientific">Paramuricea clavata</name>
    <name type="common">Red gorgonian</name>
    <name type="synonym">Violescent sea-whip</name>
    <dbReference type="NCBI Taxonomy" id="317549"/>
    <lineage>
        <taxon>Eukaryota</taxon>
        <taxon>Metazoa</taxon>
        <taxon>Cnidaria</taxon>
        <taxon>Anthozoa</taxon>
        <taxon>Octocorallia</taxon>
        <taxon>Malacalcyonacea</taxon>
        <taxon>Plexauridae</taxon>
        <taxon>Paramuricea</taxon>
    </lineage>
</organism>
<comment type="caution">
    <text evidence="2">The sequence shown here is derived from an EMBL/GenBank/DDBJ whole genome shotgun (WGS) entry which is preliminary data.</text>
</comment>
<dbReference type="Pfam" id="PF14291">
    <property type="entry name" value="DUF4371"/>
    <property type="match status" value="1"/>
</dbReference>
<feature type="domain" description="DUF4371" evidence="1">
    <location>
        <begin position="28"/>
        <end position="177"/>
    </location>
</feature>
<evidence type="ECO:0000259" key="1">
    <source>
        <dbReference type="Pfam" id="PF14291"/>
    </source>
</evidence>
<proteinExistence type="predicted"/>
<keyword evidence="3" id="KW-1185">Reference proteome</keyword>
<dbReference type="OrthoDB" id="5990539at2759"/>
<dbReference type="AlphaFoldDB" id="A0A6S7GKU6"/>
<protein>
    <recommendedName>
        <fullName evidence="1">DUF4371 domain-containing protein</fullName>
    </recommendedName>
</protein>